<dbReference type="SUPFAM" id="SSF50129">
    <property type="entry name" value="GroES-like"/>
    <property type="match status" value="1"/>
</dbReference>
<protein>
    <submittedName>
        <fullName evidence="8">Alcohol dehydrogenase</fullName>
    </submittedName>
</protein>
<evidence type="ECO:0000313" key="8">
    <source>
        <dbReference type="EMBL" id="AKQ68423.1"/>
    </source>
</evidence>
<dbReference type="InterPro" id="IPR013154">
    <property type="entry name" value="ADH-like_N"/>
</dbReference>
<proteinExistence type="inferred from homology"/>
<dbReference type="Gene3D" id="3.90.180.10">
    <property type="entry name" value="Medium-chain alcohol dehydrogenases, catalytic domain"/>
    <property type="match status" value="1"/>
</dbReference>
<name>A0A0H4X3F6_9BACT</name>
<dbReference type="KEGG" id="mym:A176_005335"/>
<dbReference type="SUPFAM" id="SSF51735">
    <property type="entry name" value="NAD(P)-binding Rossmann-fold domains"/>
    <property type="match status" value="1"/>
</dbReference>
<keyword evidence="3 6" id="KW-0862">Zinc</keyword>
<evidence type="ECO:0000256" key="2">
    <source>
        <dbReference type="ARBA" id="ARBA00022723"/>
    </source>
</evidence>
<dbReference type="CDD" id="cd08278">
    <property type="entry name" value="benzyl_alcohol_DH"/>
    <property type="match status" value="1"/>
</dbReference>
<dbReference type="Pfam" id="PF08240">
    <property type="entry name" value="ADH_N"/>
    <property type="match status" value="1"/>
</dbReference>
<dbReference type="Pfam" id="PF00107">
    <property type="entry name" value="ADH_zinc_N"/>
    <property type="match status" value="1"/>
</dbReference>
<dbReference type="Proteomes" id="UP000009026">
    <property type="component" value="Chromosome"/>
</dbReference>
<dbReference type="PANTHER" id="PTHR43880">
    <property type="entry name" value="ALCOHOL DEHYDROGENASE"/>
    <property type="match status" value="1"/>
</dbReference>
<dbReference type="AlphaFoldDB" id="A0A0H4X3F6"/>
<comment type="cofactor">
    <cofactor evidence="1 6">
        <name>Zn(2+)</name>
        <dbReference type="ChEBI" id="CHEBI:29105"/>
    </cofactor>
</comment>
<evidence type="ECO:0000256" key="5">
    <source>
        <dbReference type="ARBA" id="ARBA00023027"/>
    </source>
</evidence>
<sequence>MGLPVRAALLQSAKGPFVIDEVELEPPRAGELRVRVAASGICHTDLTYRAGAARFPFPAVLGHEGAGWVESVGEGVTDFAPGDAVVLSYFACRACSPCERGHPAYCQRGAVANLSGARPDGSLPMRWRGEPVRSSFFHQSSFATHVLAHQHNAVKVDAAAPLALFAPLGCGFQTGAGAVLEAFKVQSGQQLAVFGAGAVGLAAIMAARVAGAARIVAVDLSEARLELARELGATDTFLASEPGLIQTLLKRTRGGVDYALECVGSPTVLRQAFDVTRPLGTCGLLGLPEREGTEVSLSMLGVLSGKRLMGILEGDADPKTFIPRMIALHAEGRFPVEKLSRPYAFEAINEAVRDMESRAVIKPVLCMNGGVES</sequence>
<gene>
    <name evidence="8" type="ORF">A176_005335</name>
</gene>
<keyword evidence="2 6" id="KW-0479">Metal-binding</keyword>
<dbReference type="InterPro" id="IPR013149">
    <property type="entry name" value="ADH-like_C"/>
</dbReference>
<dbReference type="STRING" id="1297742.A176_005335"/>
<dbReference type="FunFam" id="3.40.50.720:FF:000003">
    <property type="entry name" value="S-(hydroxymethyl)glutathione dehydrogenase"/>
    <property type="match status" value="1"/>
</dbReference>
<dbReference type="PROSITE" id="PS00059">
    <property type="entry name" value="ADH_ZINC"/>
    <property type="match status" value="1"/>
</dbReference>
<evidence type="ECO:0000256" key="4">
    <source>
        <dbReference type="ARBA" id="ARBA00023002"/>
    </source>
</evidence>
<evidence type="ECO:0000259" key="7">
    <source>
        <dbReference type="SMART" id="SM00829"/>
    </source>
</evidence>
<dbReference type="InterPro" id="IPR036291">
    <property type="entry name" value="NAD(P)-bd_dom_sf"/>
</dbReference>
<evidence type="ECO:0000256" key="3">
    <source>
        <dbReference type="ARBA" id="ARBA00022833"/>
    </source>
</evidence>
<dbReference type="RefSeq" id="WP_002639291.1">
    <property type="nucleotide sequence ID" value="NZ_CP012109.1"/>
</dbReference>
<dbReference type="SMART" id="SM00829">
    <property type="entry name" value="PKS_ER"/>
    <property type="match status" value="1"/>
</dbReference>
<dbReference type="EMBL" id="CP012109">
    <property type="protein sequence ID" value="AKQ68423.1"/>
    <property type="molecule type" value="Genomic_DNA"/>
</dbReference>
<evidence type="ECO:0000256" key="6">
    <source>
        <dbReference type="RuleBase" id="RU361277"/>
    </source>
</evidence>
<dbReference type="GO" id="GO:0008270">
    <property type="term" value="F:zinc ion binding"/>
    <property type="evidence" value="ECO:0007669"/>
    <property type="project" value="InterPro"/>
</dbReference>
<evidence type="ECO:0000256" key="1">
    <source>
        <dbReference type="ARBA" id="ARBA00001947"/>
    </source>
</evidence>
<dbReference type="Gene3D" id="3.40.50.720">
    <property type="entry name" value="NAD(P)-binding Rossmann-like Domain"/>
    <property type="match status" value="1"/>
</dbReference>
<dbReference type="GO" id="GO:0051903">
    <property type="term" value="F:S-(hydroxymethyl)glutathione dehydrogenase [NAD(P)+] activity"/>
    <property type="evidence" value="ECO:0007669"/>
    <property type="project" value="TreeGrafter"/>
</dbReference>
<dbReference type="eggNOG" id="COG1062">
    <property type="taxonomic scope" value="Bacteria"/>
</dbReference>
<dbReference type="InterPro" id="IPR020843">
    <property type="entry name" value="ER"/>
</dbReference>
<organism evidence="8 9">
    <name type="scientific">Pseudomyxococcus hansupus</name>
    <dbReference type="NCBI Taxonomy" id="1297742"/>
    <lineage>
        <taxon>Bacteria</taxon>
        <taxon>Pseudomonadati</taxon>
        <taxon>Myxococcota</taxon>
        <taxon>Myxococcia</taxon>
        <taxon>Myxococcales</taxon>
        <taxon>Cystobacterineae</taxon>
        <taxon>Myxococcaceae</taxon>
        <taxon>Pseudomyxococcus</taxon>
    </lineage>
</organism>
<reference evidence="8 9" key="1">
    <citation type="journal article" date="2016" name="PLoS ONE">
        <title>Complete Genome Sequence and Comparative Genomics of a Novel Myxobacterium Myxococcus hansupus.</title>
        <authorList>
            <person name="Sharma G."/>
            <person name="Narwani T."/>
            <person name="Subramanian S."/>
        </authorList>
    </citation>
    <scope>NUCLEOTIDE SEQUENCE [LARGE SCALE GENOMIC DNA]</scope>
    <source>
        <strain evidence="9">mixupus</strain>
    </source>
</reference>
<accession>A0A0H4X3F6</accession>
<keyword evidence="5" id="KW-0520">NAD</keyword>
<dbReference type="GO" id="GO:0005829">
    <property type="term" value="C:cytosol"/>
    <property type="evidence" value="ECO:0007669"/>
    <property type="project" value="TreeGrafter"/>
</dbReference>
<feature type="domain" description="Enoyl reductase (ER)" evidence="7">
    <location>
        <begin position="15"/>
        <end position="365"/>
    </location>
</feature>
<dbReference type="PATRIC" id="fig|1297742.4.peg.5421"/>
<dbReference type="PANTHER" id="PTHR43880:SF12">
    <property type="entry name" value="ALCOHOL DEHYDROGENASE CLASS-3"/>
    <property type="match status" value="1"/>
</dbReference>
<dbReference type="OrthoDB" id="9809185at2"/>
<keyword evidence="9" id="KW-1185">Reference proteome</keyword>
<keyword evidence="4" id="KW-0560">Oxidoreductase</keyword>
<dbReference type="InterPro" id="IPR011032">
    <property type="entry name" value="GroES-like_sf"/>
</dbReference>
<comment type="similarity">
    <text evidence="6">Belongs to the zinc-containing alcohol dehydrogenase family.</text>
</comment>
<dbReference type="GO" id="GO:0046294">
    <property type="term" value="P:formaldehyde catabolic process"/>
    <property type="evidence" value="ECO:0007669"/>
    <property type="project" value="TreeGrafter"/>
</dbReference>
<evidence type="ECO:0000313" key="9">
    <source>
        <dbReference type="Proteomes" id="UP000009026"/>
    </source>
</evidence>
<dbReference type="InterPro" id="IPR002328">
    <property type="entry name" value="ADH_Zn_CS"/>
</dbReference>